<comment type="similarity">
    <text evidence="2">Belongs to the PPase family.</text>
</comment>
<reference evidence="7" key="1">
    <citation type="submission" date="2021-01" db="EMBL/GenBank/DDBJ databases">
        <authorList>
            <person name="Corre E."/>
            <person name="Pelletier E."/>
            <person name="Niang G."/>
            <person name="Scheremetjew M."/>
            <person name="Finn R."/>
            <person name="Kale V."/>
            <person name="Holt S."/>
            <person name="Cochrane G."/>
            <person name="Meng A."/>
            <person name="Brown T."/>
            <person name="Cohen L."/>
        </authorList>
    </citation>
    <scope>NUCLEOTIDE SEQUENCE</scope>
    <source>
        <strain evidence="7">Grunow 1884</strain>
    </source>
</reference>
<dbReference type="Gene3D" id="3.90.80.10">
    <property type="entry name" value="Inorganic pyrophosphatase"/>
    <property type="match status" value="1"/>
</dbReference>
<evidence type="ECO:0000256" key="5">
    <source>
        <dbReference type="ARBA" id="ARBA00022801"/>
    </source>
</evidence>
<proteinExistence type="inferred from homology"/>
<dbReference type="GO" id="GO:0000287">
    <property type="term" value="F:magnesium ion binding"/>
    <property type="evidence" value="ECO:0007669"/>
    <property type="project" value="InterPro"/>
</dbReference>
<evidence type="ECO:0000256" key="3">
    <source>
        <dbReference type="ARBA" id="ARBA00012146"/>
    </source>
</evidence>
<dbReference type="PANTHER" id="PTHR10286">
    <property type="entry name" value="INORGANIC PYROPHOSPHATASE"/>
    <property type="match status" value="1"/>
</dbReference>
<accession>A0A7S1ZGG0</accession>
<dbReference type="InterPro" id="IPR036649">
    <property type="entry name" value="Pyrophosphatase_sf"/>
</dbReference>
<dbReference type="AlphaFoldDB" id="A0A7S1ZGG0"/>
<organism evidence="7">
    <name type="scientific">Trieres chinensis</name>
    <name type="common">Marine centric diatom</name>
    <name type="synonym">Odontella sinensis</name>
    <dbReference type="NCBI Taxonomy" id="1514140"/>
    <lineage>
        <taxon>Eukaryota</taxon>
        <taxon>Sar</taxon>
        <taxon>Stramenopiles</taxon>
        <taxon>Ochrophyta</taxon>
        <taxon>Bacillariophyta</taxon>
        <taxon>Mediophyceae</taxon>
        <taxon>Biddulphiophycidae</taxon>
        <taxon>Eupodiscales</taxon>
        <taxon>Parodontellaceae</taxon>
        <taxon>Trieres</taxon>
    </lineage>
</organism>
<dbReference type="InterPro" id="IPR008162">
    <property type="entry name" value="Pyrophosphatase"/>
</dbReference>
<comment type="cofactor">
    <cofactor evidence="1">
        <name>Mg(2+)</name>
        <dbReference type="ChEBI" id="CHEBI:18420"/>
    </cofactor>
</comment>
<evidence type="ECO:0000256" key="1">
    <source>
        <dbReference type="ARBA" id="ARBA00001946"/>
    </source>
</evidence>
<keyword evidence="6" id="KW-0460">Magnesium</keyword>
<evidence type="ECO:0000256" key="6">
    <source>
        <dbReference type="ARBA" id="ARBA00022842"/>
    </source>
</evidence>
<dbReference type="SUPFAM" id="SSF50324">
    <property type="entry name" value="Inorganic pyrophosphatase"/>
    <property type="match status" value="1"/>
</dbReference>
<keyword evidence="5" id="KW-0378">Hydrolase</keyword>
<evidence type="ECO:0000313" key="7">
    <source>
        <dbReference type="EMBL" id="CAD9337692.1"/>
    </source>
</evidence>
<name>A0A7S1ZGG0_TRICV</name>
<evidence type="ECO:0000256" key="4">
    <source>
        <dbReference type="ARBA" id="ARBA00022723"/>
    </source>
</evidence>
<gene>
    <name evidence="7" type="ORF">OSIN01602_LOCUS9269</name>
</gene>
<keyword evidence="4" id="KW-0479">Metal-binding</keyword>
<dbReference type="Pfam" id="PF00719">
    <property type="entry name" value="Pyrophosphatase"/>
    <property type="match status" value="1"/>
</dbReference>
<sequence>MDVMEVGSVPLEMGSITPCRVLGSMELIDEGETDHKIICISLSDPDASQIRSMEDLERVKPGTAARLVNWLKRYKTSDGKGENMLAQETPTTAREALDIIAETHQRWRMLCGKDNGTTGYGGTLPGTEGFYLDSPSCKGE</sequence>
<dbReference type="GO" id="GO:0006796">
    <property type="term" value="P:phosphate-containing compound metabolic process"/>
    <property type="evidence" value="ECO:0007669"/>
    <property type="project" value="InterPro"/>
</dbReference>
<evidence type="ECO:0000256" key="2">
    <source>
        <dbReference type="ARBA" id="ARBA00006220"/>
    </source>
</evidence>
<protein>
    <recommendedName>
        <fullName evidence="3">inorganic diphosphatase</fullName>
        <ecNumber evidence="3">3.6.1.1</ecNumber>
    </recommendedName>
</protein>
<dbReference type="GO" id="GO:0005737">
    <property type="term" value="C:cytoplasm"/>
    <property type="evidence" value="ECO:0007669"/>
    <property type="project" value="InterPro"/>
</dbReference>
<dbReference type="EMBL" id="HBGO01016385">
    <property type="protein sequence ID" value="CAD9337692.1"/>
    <property type="molecule type" value="Transcribed_RNA"/>
</dbReference>
<dbReference type="GO" id="GO:0004427">
    <property type="term" value="F:inorganic diphosphate phosphatase activity"/>
    <property type="evidence" value="ECO:0007669"/>
    <property type="project" value="UniProtKB-EC"/>
</dbReference>
<dbReference type="EC" id="3.6.1.1" evidence="3"/>